<dbReference type="KEGG" id="mcub:MCBB_0228"/>
<dbReference type="OrthoDB" id="68942at2157"/>
<accession>A0A1D3KZV3</accession>
<dbReference type="EMBL" id="LT607756">
    <property type="protein sequence ID" value="SCG84816.1"/>
    <property type="molecule type" value="Genomic_DNA"/>
</dbReference>
<organism evidence="1 2">
    <name type="scientific">Methanobacterium congolense</name>
    <dbReference type="NCBI Taxonomy" id="118062"/>
    <lineage>
        <taxon>Archaea</taxon>
        <taxon>Methanobacteriati</taxon>
        <taxon>Methanobacteriota</taxon>
        <taxon>Methanomada group</taxon>
        <taxon>Methanobacteria</taxon>
        <taxon>Methanobacteriales</taxon>
        <taxon>Methanobacteriaceae</taxon>
        <taxon>Methanobacterium</taxon>
    </lineage>
</organism>
<gene>
    <name evidence="1" type="ORF">MCBB_0228</name>
</gene>
<name>A0A1D3KZV3_9EURY</name>
<keyword evidence="2" id="KW-1185">Reference proteome</keyword>
<protein>
    <submittedName>
        <fullName evidence="1">Uncharacterized protein</fullName>
    </submittedName>
</protein>
<dbReference type="GeneID" id="30411092"/>
<dbReference type="RefSeq" id="WP_071905889.1">
    <property type="nucleotide sequence ID" value="NZ_LT607756.1"/>
</dbReference>
<evidence type="ECO:0000313" key="1">
    <source>
        <dbReference type="EMBL" id="SCG84816.1"/>
    </source>
</evidence>
<sequence length="82" mass="9441">MEDTNTNKEAGTDKDYTADEIYHDLKKDYDGVENVTIKDRNVFCVYADDDTLWQIFEDIMDGVKSIEFNAGANEAHYLEIIP</sequence>
<evidence type="ECO:0000313" key="2">
    <source>
        <dbReference type="Proteomes" id="UP000094707"/>
    </source>
</evidence>
<reference evidence="1 2" key="1">
    <citation type="submission" date="2016-08" db="EMBL/GenBank/DDBJ databases">
        <authorList>
            <person name="Seilhamer J.J."/>
        </authorList>
    </citation>
    <scope>NUCLEOTIDE SEQUENCE [LARGE SCALE GENOMIC DNA]</scope>
    <source>
        <strain evidence="1">Buetzberg</strain>
    </source>
</reference>
<dbReference type="Proteomes" id="UP000094707">
    <property type="component" value="Chromosome I"/>
</dbReference>
<dbReference type="AlphaFoldDB" id="A0A1D3KZV3"/>
<proteinExistence type="predicted"/>